<dbReference type="PANTHER" id="PTHR30474">
    <property type="entry name" value="CELL CYCLE PROTEIN"/>
    <property type="match status" value="1"/>
</dbReference>
<evidence type="ECO:0000256" key="10">
    <source>
        <dbReference type="ARBA" id="ARBA00033270"/>
    </source>
</evidence>
<keyword evidence="7 17" id="KW-1133">Transmembrane helix</keyword>
<feature type="transmembrane region" description="Helical" evidence="17">
    <location>
        <begin position="56"/>
        <end position="73"/>
    </location>
</feature>
<feature type="transmembrane region" description="Helical" evidence="17">
    <location>
        <begin position="21"/>
        <end position="44"/>
    </location>
</feature>
<evidence type="ECO:0000313" key="19">
    <source>
        <dbReference type="Proteomes" id="UP000003277"/>
    </source>
</evidence>
<dbReference type="EC" id="2.4.99.28" evidence="14"/>
<dbReference type="InterPro" id="IPR001182">
    <property type="entry name" value="FtsW/RodA"/>
</dbReference>
<keyword evidence="2" id="KW-0328">Glycosyltransferase</keyword>
<dbReference type="STRING" id="742743.HMPREF9453_00265"/>
<comment type="subcellular location">
    <subcellularLocation>
        <location evidence="1">Membrane</location>
        <topology evidence="1">Multi-pass membrane protein</topology>
    </subcellularLocation>
</comment>
<dbReference type="GO" id="GO:0009252">
    <property type="term" value="P:peptidoglycan biosynthetic process"/>
    <property type="evidence" value="ECO:0007669"/>
    <property type="project" value="UniProtKB-KW"/>
</dbReference>
<keyword evidence="5" id="KW-0133">Cell shape</keyword>
<evidence type="ECO:0000256" key="14">
    <source>
        <dbReference type="ARBA" id="ARBA00044770"/>
    </source>
</evidence>
<dbReference type="GO" id="GO:0015648">
    <property type="term" value="F:lipid-linked peptidoglycan transporter activity"/>
    <property type="evidence" value="ECO:0007669"/>
    <property type="project" value="TreeGrafter"/>
</dbReference>
<dbReference type="Proteomes" id="UP000003277">
    <property type="component" value="Unassembled WGS sequence"/>
</dbReference>
<keyword evidence="19" id="KW-1185">Reference proteome</keyword>
<evidence type="ECO:0000256" key="12">
    <source>
        <dbReference type="ARBA" id="ARBA00041185"/>
    </source>
</evidence>
<dbReference type="PATRIC" id="fig|742743.3.peg.269"/>
<keyword evidence="4 17" id="KW-0812">Transmembrane</keyword>
<feature type="transmembrane region" description="Helical" evidence="17">
    <location>
        <begin position="342"/>
        <end position="366"/>
    </location>
</feature>
<protein>
    <recommendedName>
        <fullName evidence="12">Probable peptidoglycan glycosyltransferase FtsW</fullName>
        <ecNumber evidence="14">2.4.99.28</ecNumber>
    </recommendedName>
    <alternativeName>
        <fullName evidence="13">Cell division protein FtsW</fullName>
    </alternativeName>
    <alternativeName>
        <fullName evidence="10">Cell wall polymerase</fullName>
    </alternativeName>
    <alternativeName>
        <fullName evidence="9">Peptidoglycan polymerase</fullName>
    </alternativeName>
</protein>
<evidence type="ECO:0000256" key="15">
    <source>
        <dbReference type="ARBA" id="ARBA00049902"/>
    </source>
</evidence>
<organism evidence="18 19">
    <name type="scientific">Dialister succinatiphilus YIT 11850</name>
    <dbReference type="NCBI Taxonomy" id="742743"/>
    <lineage>
        <taxon>Bacteria</taxon>
        <taxon>Bacillati</taxon>
        <taxon>Bacillota</taxon>
        <taxon>Negativicutes</taxon>
        <taxon>Veillonellales</taxon>
        <taxon>Veillonellaceae</taxon>
        <taxon>Dialister</taxon>
    </lineage>
</organism>
<evidence type="ECO:0000256" key="7">
    <source>
        <dbReference type="ARBA" id="ARBA00022989"/>
    </source>
</evidence>
<dbReference type="EMBL" id="ADLT01000008">
    <property type="protein sequence ID" value="EHO63794.1"/>
    <property type="molecule type" value="Genomic_DNA"/>
</dbReference>
<reference evidence="18 19" key="1">
    <citation type="submission" date="2011-11" db="EMBL/GenBank/DDBJ databases">
        <title>The Genome Sequence of Dialister succinatiphilus YIT 11850.</title>
        <authorList>
            <consortium name="The Broad Institute Genome Sequencing Platform"/>
            <person name="Earl A."/>
            <person name="Ward D."/>
            <person name="Feldgarden M."/>
            <person name="Gevers D."/>
            <person name="Morotomi M."/>
            <person name="Young S.K."/>
            <person name="Zeng Q."/>
            <person name="Gargeya S."/>
            <person name="Fitzgerald M."/>
            <person name="Haas B."/>
            <person name="Abouelleil A."/>
            <person name="Alvarado L."/>
            <person name="Arachchi H.M."/>
            <person name="Berlin A."/>
            <person name="Brown A."/>
            <person name="Chapman S.B."/>
            <person name="Dunbar C."/>
            <person name="Gearin G."/>
            <person name="Goldberg J."/>
            <person name="Griggs A."/>
            <person name="Gujja S."/>
            <person name="Heiman D."/>
            <person name="Howarth C."/>
            <person name="Lui A."/>
            <person name="MacDonald P.J.P."/>
            <person name="Montmayeur A."/>
            <person name="Murphy C."/>
            <person name="Neiman D."/>
            <person name="Pearson M."/>
            <person name="Priest M."/>
            <person name="Roberts A."/>
            <person name="Saif S."/>
            <person name="Shea T."/>
            <person name="Sisk P."/>
            <person name="Stolte C."/>
            <person name="Sykes S."/>
            <person name="Wortman J."/>
            <person name="Nusbaum C."/>
            <person name="Birren B."/>
        </authorList>
    </citation>
    <scope>NUCLEOTIDE SEQUENCE [LARGE SCALE GENOMIC DNA]</scope>
    <source>
        <strain evidence="18 19">YIT 11850</strain>
    </source>
</reference>
<feature type="transmembrane region" description="Helical" evidence="17">
    <location>
        <begin position="175"/>
        <end position="194"/>
    </location>
</feature>
<keyword evidence="6" id="KW-0573">Peptidoglycan synthesis</keyword>
<gene>
    <name evidence="18" type="ORF">HMPREF9453_00265</name>
</gene>
<evidence type="ECO:0000256" key="6">
    <source>
        <dbReference type="ARBA" id="ARBA00022984"/>
    </source>
</evidence>
<feature type="transmembrane region" description="Helical" evidence="17">
    <location>
        <begin position="224"/>
        <end position="244"/>
    </location>
</feature>
<dbReference type="RefSeq" id="WP_008858771.1">
    <property type="nucleotide sequence ID" value="NZ_JH591187.1"/>
</dbReference>
<evidence type="ECO:0000256" key="1">
    <source>
        <dbReference type="ARBA" id="ARBA00004141"/>
    </source>
</evidence>
<name>H1CY27_9FIRM</name>
<evidence type="ECO:0000256" key="13">
    <source>
        <dbReference type="ARBA" id="ARBA00041418"/>
    </source>
</evidence>
<dbReference type="GO" id="GO:0032153">
    <property type="term" value="C:cell division site"/>
    <property type="evidence" value="ECO:0007669"/>
    <property type="project" value="TreeGrafter"/>
</dbReference>
<comment type="similarity">
    <text evidence="11">Belongs to the SEDS family. FtsW subfamily.</text>
</comment>
<evidence type="ECO:0000256" key="8">
    <source>
        <dbReference type="ARBA" id="ARBA00023136"/>
    </source>
</evidence>
<feature type="transmembrane region" description="Helical" evidence="17">
    <location>
        <begin position="372"/>
        <end position="394"/>
    </location>
</feature>
<feature type="transmembrane region" description="Helical" evidence="17">
    <location>
        <begin position="309"/>
        <end position="330"/>
    </location>
</feature>
<dbReference type="eggNOG" id="COG0772">
    <property type="taxonomic scope" value="Bacteria"/>
</dbReference>
<evidence type="ECO:0000256" key="9">
    <source>
        <dbReference type="ARBA" id="ARBA00032370"/>
    </source>
</evidence>
<comment type="catalytic activity">
    <reaction evidence="15">
        <text>[GlcNAc-(1-&gt;4)-Mur2Ac(oyl-L-Ala-gamma-D-Glu-L-Lys-D-Ala-D-Ala)](n)-di-trans,octa-cis-undecaprenyl diphosphate + beta-D-GlcNAc-(1-&gt;4)-Mur2Ac(oyl-L-Ala-gamma-D-Glu-L-Lys-D-Ala-D-Ala)-di-trans,octa-cis-undecaprenyl diphosphate = [GlcNAc-(1-&gt;4)-Mur2Ac(oyl-L-Ala-gamma-D-Glu-L-Lys-D-Ala-D-Ala)](n+1)-di-trans,octa-cis-undecaprenyl diphosphate + di-trans,octa-cis-undecaprenyl diphosphate + H(+)</text>
        <dbReference type="Rhea" id="RHEA:23708"/>
        <dbReference type="Rhea" id="RHEA-COMP:9602"/>
        <dbReference type="Rhea" id="RHEA-COMP:9603"/>
        <dbReference type="ChEBI" id="CHEBI:15378"/>
        <dbReference type="ChEBI" id="CHEBI:58405"/>
        <dbReference type="ChEBI" id="CHEBI:60033"/>
        <dbReference type="ChEBI" id="CHEBI:78435"/>
        <dbReference type="EC" id="2.4.99.28"/>
    </reaction>
</comment>
<dbReference type="GO" id="GO:0008360">
    <property type="term" value="P:regulation of cell shape"/>
    <property type="evidence" value="ECO:0007669"/>
    <property type="project" value="UniProtKB-KW"/>
</dbReference>
<dbReference type="Pfam" id="PF01098">
    <property type="entry name" value="FTSW_RODA_SPOVE"/>
    <property type="match status" value="1"/>
</dbReference>
<comment type="function">
    <text evidence="16">Peptidoglycan polymerase that is essential for cell division.</text>
</comment>
<evidence type="ECO:0000256" key="11">
    <source>
        <dbReference type="ARBA" id="ARBA00038053"/>
    </source>
</evidence>
<feature type="transmembrane region" description="Helical" evidence="17">
    <location>
        <begin position="200"/>
        <end position="217"/>
    </location>
</feature>
<evidence type="ECO:0000313" key="18">
    <source>
        <dbReference type="EMBL" id="EHO63794.1"/>
    </source>
</evidence>
<dbReference type="GO" id="GO:0008955">
    <property type="term" value="F:peptidoglycan glycosyltransferase activity"/>
    <property type="evidence" value="ECO:0007669"/>
    <property type="project" value="UniProtKB-EC"/>
</dbReference>
<evidence type="ECO:0000256" key="5">
    <source>
        <dbReference type="ARBA" id="ARBA00022960"/>
    </source>
</evidence>
<evidence type="ECO:0000256" key="16">
    <source>
        <dbReference type="ARBA" id="ARBA00049966"/>
    </source>
</evidence>
<evidence type="ECO:0000256" key="2">
    <source>
        <dbReference type="ARBA" id="ARBA00022676"/>
    </source>
</evidence>
<evidence type="ECO:0000256" key="3">
    <source>
        <dbReference type="ARBA" id="ARBA00022679"/>
    </source>
</evidence>
<evidence type="ECO:0000256" key="4">
    <source>
        <dbReference type="ARBA" id="ARBA00022692"/>
    </source>
</evidence>
<accession>H1CY27</accession>
<proteinExistence type="inferred from homology"/>
<dbReference type="GO" id="GO:0051301">
    <property type="term" value="P:cell division"/>
    <property type="evidence" value="ECO:0007669"/>
    <property type="project" value="InterPro"/>
</dbReference>
<feature type="transmembrane region" description="Helical" evidence="17">
    <location>
        <begin position="85"/>
        <end position="103"/>
    </location>
</feature>
<keyword evidence="8 17" id="KW-0472">Membrane</keyword>
<sequence>MSSRSETSLIDMKYAPRALQKMFIVAGILIILGAFNVYSSTYYMNMESGANPYSHILRHLVFLGVSSLLAFILSRVNYHVIKKGAFLWCLGTIGLLALVMVAGRTVNGATRWISLGPFSLQPSEIAKVTGLVWASAHLAKKIDARMGMSIFGHLLLPVAGLFIPSLRKKKSATFAGLFHYFTPLYMPLIMAVLVLKQPDMGTAGMILIFPGLLYIIAGMPLLEILLSLGISFILFLGLAIVAPYRMARLVVLLHPEDYAQGMGYQTMQSLIAVGSGGILGQGMGEGFSKFLYLPEQYTDFAYAVFSQEYGFIGSAALLCLYLAFMLYGLSVGRKLKETYPALLVYGLTLLISVQGLVNIAMVIGWFPVTGIPLPFISFGGTSLLMNMAALGLIWGTATQSLREYDEQERRKRIAAMEGRPLSFGELSGSVYGSRS</sequence>
<keyword evidence="3" id="KW-0808">Transferase</keyword>
<comment type="caution">
    <text evidence="18">The sequence shown here is derived from an EMBL/GenBank/DDBJ whole genome shotgun (WGS) entry which is preliminary data.</text>
</comment>
<dbReference type="GO" id="GO:0005886">
    <property type="term" value="C:plasma membrane"/>
    <property type="evidence" value="ECO:0007669"/>
    <property type="project" value="TreeGrafter"/>
</dbReference>
<dbReference type="AlphaFoldDB" id="H1CY27"/>
<dbReference type="PANTHER" id="PTHR30474:SF2">
    <property type="entry name" value="PEPTIDOGLYCAN GLYCOSYLTRANSFERASE FTSW-RELATED"/>
    <property type="match status" value="1"/>
</dbReference>
<feature type="transmembrane region" description="Helical" evidence="17">
    <location>
        <begin position="146"/>
        <end position="163"/>
    </location>
</feature>
<dbReference type="HOGENOM" id="CLU_029243_1_2_9"/>
<evidence type="ECO:0000256" key="17">
    <source>
        <dbReference type="SAM" id="Phobius"/>
    </source>
</evidence>